<dbReference type="FunFam" id="3.50.50.60:FF:000051">
    <property type="entry name" value="Glutathione reductase"/>
    <property type="match status" value="1"/>
</dbReference>
<evidence type="ECO:0000313" key="13">
    <source>
        <dbReference type="EMBL" id="MBW4706337.1"/>
    </source>
</evidence>
<accession>A0A9X1FRJ7</accession>
<dbReference type="Proteomes" id="UP001138661">
    <property type="component" value="Unassembled WGS sequence"/>
</dbReference>
<dbReference type="RefSeq" id="WP_219497893.1">
    <property type="nucleotide sequence ID" value="NZ_JAHXDN010000001.1"/>
</dbReference>
<keyword evidence="9 10" id="KW-0676">Redox-active center</keyword>
<evidence type="ECO:0000259" key="11">
    <source>
        <dbReference type="Pfam" id="PF02852"/>
    </source>
</evidence>
<comment type="similarity">
    <text evidence="2 10">Belongs to the class-I pyridine nucleotide-disulfide oxidoreductase family.</text>
</comment>
<evidence type="ECO:0000256" key="7">
    <source>
        <dbReference type="ARBA" id="ARBA00023002"/>
    </source>
</evidence>
<dbReference type="InterPro" id="IPR004099">
    <property type="entry name" value="Pyr_nucl-diS_OxRdtase_dimer"/>
</dbReference>
<comment type="subunit">
    <text evidence="3">Homodimer.</text>
</comment>
<dbReference type="PANTHER" id="PTHR42737:SF2">
    <property type="entry name" value="GLUTATHIONE REDUCTASE"/>
    <property type="match status" value="1"/>
</dbReference>
<evidence type="ECO:0000313" key="14">
    <source>
        <dbReference type="Proteomes" id="UP001138661"/>
    </source>
</evidence>
<dbReference type="GO" id="GO:0004362">
    <property type="term" value="F:glutathione-disulfide reductase (NADPH) activity"/>
    <property type="evidence" value="ECO:0007669"/>
    <property type="project" value="UniProtKB-EC"/>
</dbReference>
<dbReference type="GO" id="GO:0034599">
    <property type="term" value="P:cellular response to oxidative stress"/>
    <property type="evidence" value="ECO:0007669"/>
    <property type="project" value="TreeGrafter"/>
</dbReference>
<evidence type="ECO:0000256" key="5">
    <source>
        <dbReference type="ARBA" id="ARBA00022827"/>
    </source>
</evidence>
<keyword evidence="8" id="KW-1015">Disulfide bond</keyword>
<keyword evidence="7 10" id="KW-0560">Oxidoreductase</keyword>
<dbReference type="EMBL" id="JAHXDN010000001">
    <property type="protein sequence ID" value="MBW4706337.1"/>
    <property type="molecule type" value="Genomic_DNA"/>
</dbReference>
<gene>
    <name evidence="13" type="primary">gorA</name>
    <name evidence="13" type="ORF">KX928_00895</name>
</gene>
<keyword evidence="4 10" id="KW-0285">Flavoprotein</keyword>
<comment type="caution">
    <text evidence="13">The sequence shown here is derived from an EMBL/GenBank/DDBJ whole genome shotgun (WGS) entry which is preliminary data.</text>
</comment>
<evidence type="ECO:0000259" key="12">
    <source>
        <dbReference type="Pfam" id="PF07992"/>
    </source>
</evidence>
<dbReference type="NCBIfam" id="NF004776">
    <property type="entry name" value="PRK06116.1"/>
    <property type="match status" value="1"/>
</dbReference>
<feature type="domain" description="Pyridine nucleotide-disulphide oxidoreductase dimerisation" evidence="11">
    <location>
        <begin position="341"/>
        <end position="449"/>
    </location>
</feature>
<dbReference type="GO" id="GO:0005829">
    <property type="term" value="C:cytosol"/>
    <property type="evidence" value="ECO:0007669"/>
    <property type="project" value="TreeGrafter"/>
</dbReference>
<dbReference type="PROSITE" id="PS00076">
    <property type="entry name" value="PYRIDINE_REDOX_1"/>
    <property type="match status" value="1"/>
</dbReference>
<keyword evidence="14" id="KW-1185">Reference proteome</keyword>
<protein>
    <submittedName>
        <fullName evidence="13">Glutathione-disulfide reductase</fullName>
        <ecNumber evidence="13">1.8.1.7</ecNumber>
    </submittedName>
</protein>
<keyword evidence="5 10" id="KW-0274">FAD</keyword>
<dbReference type="GO" id="GO:0045454">
    <property type="term" value="P:cell redox homeostasis"/>
    <property type="evidence" value="ECO:0007669"/>
    <property type="project" value="InterPro"/>
</dbReference>
<name>A0A9X1FRJ7_9RHOB</name>
<organism evidence="13 14">
    <name type="scientific">Roseobacter insulae</name>
    <dbReference type="NCBI Taxonomy" id="2859783"/>
    <lineage>
        <taxon>Bacteria</taxon>
        <taxon>Pseudomonadati</taxon>
        <taxon>Pseudomonadota</taxon>
        <taxon>Alphaproteobacteria</taxon>
        <taxon>Rhodobacterales</taxon>
        <taxon>Roseobacteraceae</taxon>
        <taxon>Roseobacter</taxon>
    </lineage>
</organism>
<evidence type="ECO:0000256" key="9">
    <source>
        <dbReference type="ARBA" id="ARBA00023284"/>
    </source>
</evidence>
<evidence type="ECO:0000256" key="8">
    <source>
        <dbReference type="ARBA" id="ARBA00023157"/>
    </source>
</evidence>
<dbReference type="EC" id="1.8.1.7" evidence="13"/>
<dbReference type="InterPro" id="IPR001100">
    <property type="entry name" value="Pyr_nuc-diS_OxRdtase"/>
</dbReference>
<dbReference type="InterPro" id="IPR023753">
    <property type="entry name" value="FAD/NAD-binding_dom"/>
</dbReference>
<evidence type="ECO:0000256" key="4">
    <source>
        <dbReference type="ARBA" id="ARBA00022630"/>
    </source>
</evidence>
<dbReference type="PANTHER" id="PTHR42737">
    <property type="entry name" value="GLUTATHIONE REDUCTASE"/>
    <property type="match status" value="1"/>
</dbReference>
<dbReference type="GO" id="GO:0050660">
    <property type="term" value="F:flavin adenine dinucleotide binding"/>
    <property type="evidence" value="ECO:0007669"/>
    <property type="project" value="InterPro"/>
</dbReference>
<comment type="cofactor">
    <cofactor evidence="1">
        <name>FAD</name>
        <dbReference type="ChEBI" id="CHEBI:57692"/>
    </cofactor>
</comment>
<feature type="domain" description="FAD/NAD(P)-binding" evidence="12">
    <location>
        <begin position="6"/>
        <end position="321"/>
    </location>
</feature>
<evidence type="ECO:0000256" key="3">
    <source>
        <dbReference type="ARBA" id="ARBA00011738"/>
    </source>
</evidence>
<evidence type="ECO:0000256" key="1">
    <source>
        <dbReference type="ARBA" id="ARBA00001974"/>
    </source>
</evidence>
<sequence>MTKVDYDLFVIGGGSGGVRAAKVASALGKKVAVAEEFRFGGTCVIRGCVPKKLFVYASQAGAQARTSSSFGWTAAKPEFCWNTLRNAKETEITRLEGLYRTGVGFAGAEIIDDRAELIGEGRVRLVRQNRTIKARHILIATGATPARMMGMPGDELCVTSDEMFDLPDLPKSAVVVGGGYIAVEFAGILNGLGVDTTLVYRGDKVLRGFDDDVRDDLMAAMAAKGIRLRMNSTPTAVAVRDDGGRDILLSDGAVLSAGLVMLAIGRNANTARLGLEAAGVDTTPDGRVMIDELGQSTVVGVHALGDVTNREQLTPVAIHEAICWVRTIFGGEPTIPDRSDIATAVFSQPEIGCIGLTEAEARERLPAVNVFSTRFRPMKATLTGDPTRMMMKVVVDANTDRVVGVHLLGEGAAEMIQLIGVALKAGATKADFDATMAVHPTAAEELVTMYAPTRTYRTEKDVA</sequence>
<dbReference type="InterPro" id="IPR012999">
    <property type="entry name" value="Pyr_OxRdtase_I_AS"/>
</dbReference>
<keyword evidence="6" id="KW-0521">NADP</keyword>
<dbReference type="InterPro" id="IPR046952">
    <property type="entry name" value="GSHR/TRXR-like"/>
</dbReference>
<evidence type="ECO:0000256" key="10">
    <source>
        <dbReference type="RuleBase" id="RU003691"/>
    </source>
</evidence>
<evidence type="ECO:0000256" key="2">
    <source>
        <dbReference type="ARBA" id="ARBA00007532"/>
    </source>
</evidence>
<dbReference type="PIRSF" id="PIRSF000350">
    <property type="entry name" value="Mercury_reductase_MerA"/>
    <property type="match status" value="1"/>
</dbReference>
<dbReference type="AlphaFoldDB" id="A0A9X1FRJ7"/>
<dbReference type="Pfam" id="PF07992">
    <property type="entry name" value="Pyr_redox_2"/>
    <property type="match status" value="1"/>
</dbReference>
<dbReference type="GO" id="GO:0006749">
    <property type="term" value="P:glutathione metabolic process"/>
    <property type="evidence" value="ECO:0007669"/>
    <property type="project" value="TreeGrafter"/>
</dbReference>
<dbReference type="Pfam" id="PF02852">
    <property type="entry name" value="Pyr_redox_dim"/>
    <property type="match status" value="1"/>
</dbReference>
<reference evidence="13" key="1">
    <citation type="submission" date="2021-07" db="EMBL/GenBank/DDBJ databases">
        <title>Roseobacter insulae sp. nov., isolated from a tidal flat.</title>
        <authorList>
            <person name="Park S."/>
            <person name="Yoon J.-H."/>
        </authorList>
    </citation>
    <scope>NUCLEOTIDE SEQUENCE</scope>
    <source>
        <strain evidence="13">YSTF-M11</strain>
    </source>
</reference>
<proteinExistence type="inferred from homology"/>
<evidence type="ECO:0000256" key="6">
    <source>
        <dbReference type="ARBA" id="ARBA00022857"/>
    </source>
</evidence>